<dbReference type="GO" id="GO:0015020">
    <property type="term" value="F:glucuronosyltransferase activity"/>
    <property type="evidence" value="ECO:0007669"/>
    <property type="project" value="InterPro"/>
</dbReference>
<dbReference type="GO" id="GO:0016020">
    <property type="term" value="C:membrane"/>
    <property type="evidence" value="ECO:0007669"/>
    <property type="project" value="UniProtKB-SubCell"/>
</dbReference>
<evidence type="ECO:0000256" key="2">
    <source>
        <dbReference type="ARBA" id="ARBA00022676"/>
    </source>
</evidence>
<feature type="chain" id="PRO_5041225545" evidence="6">
    <location>
        <begin position="22"/>
        <end position="399"/>
    </location>
</feature>
<evidence type="ECO:0000256" key="1">
    <source>
        <dbReference type="ARBA" id="ARBA00004606"/>
    </source>
</evidence>
<evidence type="ECO:0000313" key="8">
    <source>
        <dbReference type="Proteomes" id="UP001168098"/>
    </source>
</evidence>
<evidence type="ECO:0000256" key="4">
    <source>
        <dbReference type="ARBA" id="ARBA00023136"/>
    </source>
</evidence>
<dbReference type="PANTHER" id="PTHR45719">
    <property type="entry name" value="GLYCOSYLTRANSFERASE"/>
    <property type="match status" value="1"/>
</dbReference>
<dbReference type="InterPro" id="IPR044610">
    <property type="entry name" value="GLCAT14A/B/C"/>
</dbReference>
<dbReference type="PANTHER" id="PTHR45719:SF31">
    <property type="entry name" value="BETA-GLUCURONOSYLTRANSFERASE GLCAT14A-LIKE ISOFORM X1"/>
    <property type="match status" value="1"/>
</dbReference>
<comment type="subcellular location">
    <subcellularLocation>
        <location evidence="1">Membrane</location>
        <topology evidence="1">Single-pass type II membrane protein</topology>
    </subcellularLocation>
</comment>
<keyword evidence="8" id="KW-1185">Reference proteome</keyword>
<dbReference type="AlphaFoldDB" id="A0AA38Z852"/>
<accession>A0AA38Z852</accession>
<dbReference type="EMBL" id="JARBHA010000013">
    <property type="protein sequence ID" value="KAJ9684166.1"/>
    <property type="molecule type" value="Genomic_DNA"/>
</dbReference>
<keyword evidence="6" id="KW-0732">Signal</keyword>
<gene>
    <name evidence="7" type="ORF">PVL29_016587</name>
</gene>
<dbReference type="Proteomes" id="UP001168098">
    <property type="component" value="Unassembled WGS sequence"/>
</dbReference>
<keyword evidence="4" id="KW-0472">Membrane</keyword>
<dbReference type="Pfam" id="PF02485">
    <property type="entry name" value="Branch"/>
    <property type="match status" value="1"/>
</dbReference>
<feature type="signal peptide" evidence="6">
    <location>
        <begin position="1"/>
        <end position="21"/>
    </location>
</feature>
<protein>
    <submittedName>
        <fullName evidence="7">Uncharacterized protein</fullName>
    </submittedName>
</protein>
<proteinExistence type="predicted"/>
<organism evidence="7 8">
    <name type="scientific">Vitis rotundifolia</name>
    <name type="common">Muscadine grape</name>
    <dbReference type="NCBI Taxonomy" id="103349"/>
    <lineage>
        <taxon>Eukaryota</taxon>
        <taxon>Viridiplantae</taxon>
        <taxon>Streptophyta</taxon>
        <taxon>Embryophyta</taxon>
        <taxon>Tracheophyta</taxon>
        <taxon>Spermatophyta</taxon>
        <taxon>Magnoliopsida</taxon>
        <taxon>eudicotyledons</taxon>
        <taxon>Gunneridae</taxon>
        <taxon>Pentapetalae</taxon>
        <taxon>rosids</taxon>
        <taxon>Vitales</taxon>
        <taxon>Vitaceae</taxon>
        <taxon>Viteae</taxon>
        <taxon>Vitis</taxon>
    </lineage>
</organism>
<keyword evidence="3" id="KW-0808">Transferase</keyword>
<reference evidence="7 8" key="1">
    <citation type="journal article" date="2023" name="BMC Biotechnol.">
        <title>Vitis rotundifolia cv Carlos genome sequencing.</title>
        <authorList>
            <person name="Huff M."/>
            <person name="Hulse-Kemp A."/>
            <person name="Scheffler B."/>
            <person name="Youngblood R."/>
            <person name="Simpson S."/>
            <person name="Babiker E."/>
            <person name="Staton M."/>
        </authorList>
    </citation>
    <scope>NUCLEOTIDE SEQUENCE [LARGE SCALE GENOMIC DNA]</scope>
    <source>
        <tissue evidence="7">Leaf</tissue>
    </source>
</reference>
<dbReference type="InterPro" id="IPR003406">
    <property type="entry name" value="Glyco_trans_14"/>
</dbReference>
<name>A0AA38Z852_VITRO</name>
<evidence type="ECO:0000256" key="3">
    <source>
        <dbReference type="ARBA" id="ARBA00022679"/>
    </source>
</evidence>
<evidence type="ECO:0000313" key="7">
    <source>
        <dbReference type="EMBL" id="KAJ9684166.1"/>
    </source>
</evidence>
<sequence>MTHLTLHLLVSLLSLSVLIFLLFFLPPPPPPTTTLTLHRHFPSNPLPPPPKLAYFISGTHGDSPRLLRLLRALYHPNNQYLLHLDRRATPQERVELSASVGSVAVFAAAENVNVVGNADAVNLDGSTPIASLLRGAAILLRYCSDWDWFVNLEASDYPLISQDDLLHILSFVPRDFNFIEHTSNIGWNEYHRIIQIVVDPGLYLASKRGIFVGTKRRVLPRQFRFFTGSPQVILSRKLVKFSILGWDNFPRTLLLFFANIKSSHRGYFQTLACNAREFSNTVMNSNLRYMAWDNPPGKEPRNPRVSDLKKMLGSGAAFAGNFAPNDHEVLDLIDSVVLHRRQGMISPGGWCVGRRDRGRDPCQHWGDINILRPGHAAERFEKLLLRVMANSTLRSNQCR</sequence>
<evidence type="ECO:0000256" key="5">
    <source>
        <dbReference type="ARBA" id="ARBA00023180"/>
    </source>
</evidence>
<keyword evidence="2" id="KW-0328">Glycosyltransferase</keyword>
<comment type="caution">
    <text evidence="7">The sequence shown here is derived from an EMBL/GenBank/DDBJ whole genome shotgun (WGS) entry which is preliminary data.</text>
</comment>
<keyword evidence="5" id="KW-0325">Glycoprotein</keyword>
<evidence type="ECO:0000256" key="6">
    <source>
        <dbReference type="SAM" id="SignalP"/>
    </source>
</evidence>